<evidence type="ECO:0000313" key="3">
    <source>
        <dbReference type="EMBL" id="VFU25489.1"/>
    </source>
</evidence>
<protein>
    <recommendedName>
        <fullName evidence="2">NB-ARC domain-containing protein</fullName>
    </recommendedName>
</protein>
<accession>A0A6N2KD45</accession>
<dbReference type="AlphaFoldDB" id="A0A6N2KD45"/>
<organism evidence="3">
    <name type="scientific">Salix viminalis</name>
    <name type="common">Common osier</name>
    <name type="synonym">Basket willow</name>
    <dbReference type="NCBI Taxonomy" id="40686"/>
    <lineage>
        <taxon>Eukaryota</taxon>
        <taxon>Viridiplantae</taxon>
        <taxon>Streptophyta</taxon>
        <taxon>Embryophyta</taxon>
        <taxon>Tracheophyta</taxon>
        <taxon>Spermatophyta</taxon>
        <taxon>Magnoliopsida</taxon>
        <taxon>eudicotyledons</taxon>
        <taxon>Gunneridae</taxon>
        <taxon>Pentapetalae</taxon>
        <taxon>rosids</taxon>
        <taxon>fabids</taxon>
        <taxon>Malpighiales</taxon>
        <taxon>Salicaceae</taxon>
        <taxon>Saliceae</taxon>
        <taxon>Salix</taxon>
    </lineage>
</organism>
<dbReference type="SUPFAM" id="SSF52540">
    <property type="entry name" value="P-loop containing nucleoside triphosphate hydrolases"/>
    <property type="match status" value="1"/>
</dbReference>
<dbReference type="Pfam" id="PF00931">
    <property type="entry name" value="NB-ARC"/>
    <property type="match status" value="1"/>
</dbReference>
<dbReference type="Gene3D" id="1.10.8.430">
    <property type="entry name" value="Helical domain of apoptotic protease-activating factors"/>
    <property type="match status" value="1"/>
</dbReference>
<evidence type="ECO:0000259" key="2">
    <source>
        <dbReference type="Pfam" id="PF00931"/>
    </source>
</evidence>
<dbReference type="InterPro" id="IPR027417">
    <property type="entry name" value="P-loop_NTPase"/>
</dbReference>
<dbReference type="InterPro" id="IPR002182">
    <property type="entry name" value="NB-ARC"/>
</dbReference>
<dbReference type="Gene3D" id="3.40.50.300">
    <property type="entry name" value="P-loop containing nucleotide triphosphate hydrolases"/>
    <property type="match status" value="1"/>
</dbReference>
<dbReference type="EMBL" id="CAADRP010000225">
    <property type="protein sequence ID" value="VFU25489.1"/>
    <property type="molecule type" value="Genomic_DNA"/>
</dbReference>
<proteinExistence type="predicted"/>
<evidence type="ECO:0000256" key="1">
    <source>
        <dbReference type="ARBA" id="ARBA00022821"/>
    </source>
</evidence>
<keyword evidence="1" id="KW-0611">Plant defense</keyword>
<reference evidence="3" key="1">
    <citation type="submission" date="2019-03" db="EMBL/GenBank/DDBJ databases">
        <authorList>
            <person name="Mank J."/>
            <person name="Almeida P."/>
        </authorList>
    </citation>
    <scope>NUCLEOTIDE SEQUENCE</scope>
    <source>
        <strain evidence="3">78183</strain>
    </source>
</reference>
<dbReference type="PANTHER" id="PTHR36766:SF41">
    <property type="entry name" value="AAA+ ATPASE DOMAIN-CONTAINING PROTEIN"/>
    <property type="match status" value="1"/>
</dbReference>
<dbReference type="GO" id="GO:0043531">
    <property type="term" value="F:ADP binding"/>
    <property type="evidence" value="ECO:0007669"/>
    <property type="project" value="InterPro"/>
</dbReference>
<dbReference type="InterPro" id="IPR042197">
    <property type="entry name" value="Apaf_helical"/>
</dbReference>
<sequence length="138" mass="15673">MKMMLHRAAKLSNEIRTKQKWILILDDLWNAFELHEVGILDLVKGCKLIMTTRSERVCHQMHSQRKIKVKLLSVKEAWTLFMEKLGHDITLSLEMEQIAVDIARECAGLPLGVITMAGSLRGVDGIYMNGGIRTLNLT</sequence>
<dbReference type="PANTHER" id="PTHR36766">
    <property type="entry name" value="PLANT BROAD-SPECTRUM MILDEW RESISTANCE PROTEIN RPW8"/>
    <property type="match status" value="1"/>
</dbReference>
<dbReference type="GO" id="GO:0006952">
    <property type="term" value="P:defense response"/>
    <property type="evidence" value="ECO:0007669"/>
    <property type="project" value="UniProtKB-KW"/>
</dbReference>
<feature type="domain" description="NB-ARC" evidence="2">
    <location>
        <begin position="7"/>
        <end position="86"/>
    </location>
</feature>
<name>A0A6N2KD45_SALVM</name>
<gene>
    <name evidence="3" type="ORF">SVIM_LOCUS60353</name>
</gene>